<dbReference type="PANTHER" id="PTHR47977">
    <property type="entry name" value="RAS-RELATED PROTEIN RAB"/>
    <property type="match status" value="1"/>
</dbReference>
<sequence length="532" mass="55422">MPPAKAFCPHHLSVPDKSPRRSPSSSRRRAPRRRESRSLSYSRAAHGARRRGGGRELAPLAKYKLVFLGDQGVGKTCIINRFVYDSFDKNYQATIGIDFLSKTMYLEDRTALRDGRRLALGALGLGPVPRREQQGPPEPCSARARALGVAALAVAGESVANVKMGAAAPDGGAALASRGRRDGGSCAVGGAAKGPSTCRGGAPAAPPSRRSPRRRRASGASRSSPRASATGRSRRRPRQGSLGASAPGADGPAAGARVGGGRAPRPDAATAFWRAVEVAPGGAVFYGLKAEGLVAGVQRRGGTLPSGAGAPLAGAGGGGASPTALQGHADGPARRGAALLPPAHPTRARRSSLVSDCDNRALRRVRLADGATSTVPYYPDADRPPRSACAAPALRWRAPAAPARARARSRRPARRRRRRTAARATRAARPARGSARAPRRSRSAFSEAAAVGVAFWTSGACEAPRGEAARVRRALGDREPPAPRVARAARGARALPPQERHGAASSRRRPAPRVLRRRRVTRGPAGMAEQGT</sequence>
<dbReference type="InterPro" id="IPR050227">
    <property type="entry name" value="Rab"/>
</dbReference>
<feature type="region of interest" description="Disordered" evidence="3">
    <location>
        <begin position="170"/>
        <end position="265"/>
    </location>
</feature>
<keyword evidence="5" id="KW-1185">Reference proteome</keyword>
<feature type="region of interest" description="Disordered" evidence="3">
    <location>
        <begin position="398"/>
        <end position="444"/>
    </location>
</feature>
<keyword evidence="2" id="KW-0342">GTP-binding</keyword>
<keyword evidence="1" id="KW-0547">Nucleotide-binding</keyword>
<evidence type="ECO:0000313" key="5">
    <source>
        <dbReference type="Proteomes" id="UP001363151"/>
    </source>
</evidence>
<evidence type="ECO:0000256" key="3">
    <source>
        <dbReference type="SAM" id="MobiDB-lite"/>
    </source>
</evidence>
<dbReference type="InterPro" id="IPR027417">
    <property type="entry name" value="P-loop_NTPase"/>
</dbReference>
<gene>
    <name evidence="4" type="ORF">SO694_00041237</name>
</gene>
<protein>
    <submittedName>
        <fullName evidence="4">Uncharacterized protein</fullName>
    </submittedName>
</protein>
<dbReference type="Gene3D" id="3.40.50.300">
    <property type="entry name" value="P-loop containing nucleotide triphosphate hydrolases"/>
    <property type="match status" value="1"/>
</dbReference>
<organism evidence="4 5">
    <name type="scientific">Aureococcus anophagefferens</name>
    <name type="common">Harmful bloom alga</name>
    <dbReference type="NCBI Taxonomy" id="44056"/>
    <lineage>
        <taxon>Eukaryota</taxon>
        <taxon>Sar</taxon>
        <taxon>Stramenopiles</taxon>
        <taxon>Ochrophyta</taxon>
        <taxon>Pelagophyceae</taxon>
        <taxon>Pelagomonadales</taxon>
        <taxon>Pelagomonadaceae</taxon>
        <taxon>Aureococcus</taxon>
    </lineage>
</organism>
<feature type="compositionally biased region" description="Low complexity" evidence="3">
    <location>
        <begin position="484"/>
        <end position="497"/>
    </location>
</feature>
<name>A0ABR1G671_AURAN</name>
<comment type="caution">
    <text evidence="4">The sequence shown here is derived from an EMBL/GenBank/DDBJ whole genome shotgun (WGS) entry which is preliminary data.</text>
</comment>
<feature type="compositionally biased region" description="Low complexity" evidence="3">
    <location>
        <begin position="218"/>
        <end position="231"/>
    </location>
</feature>
<feature type="compositionally biased region" description="Low complexity" evidence="3">
    <location>
        <begin position="243"/>
        <end position="256"/>
    </location>
</feature>
<feature type="region of interest" description="Disordered" evidence="3">
    <location>
        <begin position="308"/>
        <end position="334"/>
    </location>
</feature>
<feature type="region of interest" description="Disordered" evidence="3">
    <location>
        <begin position="1"/>
        <end position="53"/>
    </location>
</feature>
<proteinExistence type="predicted"/>
<feature type="compositionally biased region" description="Basic residues" evidence="3">
    <location>
        <begin position="405"/>
        <end position="421"/>
    </location>
</feature>
<feature type="compositionally biased region" description="Low complexity" evidence="3">
    <location>
        <begin position="422"/>
        <end position="436"/>
    </location>
</feature>
<dbReference type="PRINTS" id="PR00449">
    <property type="entry name" value="RASTRNSFRMNG"/>
</dbReference>
<feature type="region of interest" description="Disordered" evidence="3">
    <location>
        <begin position="473"/>
        <end position="532"/>
    </location>
</feature>
<reference evidence="4 5" key="1">
    <citation type="submission" date="2024-03" db="EMBL/GenBank/DDBJ databases">
        <title>Aureococcus anophagefferens CCMP1851 and Kratosvirus quantuckense: Draft genome of a second virus-susceptible host strain in the model system.</title>
        <authorList>
            <person name="Chase E."/>
            <person name="Truchon A.R."/>
            <person name="Schepens W."/>
            <person name="Wilhelm S.W."/>
        </authorList>
    </citation>
    <scope>NUCLEOTIDE SEQUENCE [LARGE SCALE GENOMIC DNA]</scope>
    <source>
        <strain evidence="4 5">CCMP1851</strain>
    </source>
</reference>
<feature type="compositionally biased region" description="Basic residues" evidence="3">
    <location>
        <begin position="506"/>
        <end position="521"/>
    </location>
</feature>
<dbReference type="InterPro" id="IPR001806">
    <property type="entry name" value="Small_GTPase"/>
</dbReference>
<dbReference type="Pfam" id="PF00071">
    <property type="entry name" value="Ras"/>
    <property type="match status" value="1"/>
</dbReference>
<dbReference type="SMART" id="SM00175">
    <property type="entry name" value="RAB"/>
    <property type="match status" value="1"/>
</dbReference>
<accession>A0ABR1G671</accession>
<dbReference type="EMBL" id="JBBJCI010000086">
    <property type="protein sequence ID" value="KAK7248802.1"/>
    <property type="molecule type" value="Genomic_DNA"/>
</dbReference>
<dbReference type="SUPFAM" id="SSF52540">
    <property type="entry name" value="P-loop containing nucleoside triphosphate hydrolases"/>
    <property type="match status" value="1"/>
</dbReference>
<dbReference type="Proteomes" id="UP001363151">
    <property type="component" value="Unassembled WGS sequence"/>
</dbReference>
<evidence type="ECO:0000256" key="1">
    <source>
        <dbReference type="ARBA" id="ARBA00022741"/>
    </source>
</evidence>
<feature type="compositionally biased region" description="Basic residues" evidence="3">
    <location>
        <begin position="26"/>
        <end position="35"/>
    </location>
</feature>
<evidence type="ECO:0000313" key="4">
    <source>
        <dbReference type="EMBL" id="KAK7248802.1"/>
    </source>
</evidence>
<evidence type="ECO:0000256" key="2">
    <source>
        <dbReference type="ARBA" id="ARBA00023134"/>
    </source>
</evidence>